<name>A0A2X1WM11_9FIRM</name>
<organism evidence="3 4">
    <name type="scientific">Peptoniphilus harei</name>
    <dbReference type="NCBI Taxonomy" id="54005"/>
    <lineage>
        <taxon>Bacteria</taxon>
        <taxon>Bacillati</taxon>
        <taxon>Bacillota</taxon>
        <taxon>Tissierellia</taxon>
        <taxon>Tissierellales</taxon>
        <taxon>Peptoniphilaceae</taxon>
        <taxon>Peptoniphilus</taxon>
    </lineage>
</organism>
<dbReference type="GO" id="GO:0009088">
    <property type="term" value="P:threonine biosynthetic process"/>
    <property type="evidence" value="ECO:0007669"/>
    <property type="project" value="TreeGrafter"/>
</dbReference>
<dbReference type="GO" id="GO:0004412">
    <property type="term" value="F:homoserine dehydrogenase activity"/>
    <property type="evidence" value="ECO:0007669"/>
    <property type="project" value="UniProtKB-EC"/>
</dbReference>
<gene>
    <name evidence="3" type="primary">hom_1</name>
    <name evidence="3" type="ORF">NCTC13076_00058</name>
</gene>
<dbReference type="Gene3D" id="3.30.360.10">
    <property type="entry name" value="Dihydrodipicolinate Reductase, domain 2"/>
    <property type="match status" value="1"/>
</dbReference>
<protein>
    <submittedName>
        <fullName evidence="3">Homoserine dehydrogenase</fullName>
        <ecNumber evidence="3">1.1.1.3</ecNumber>
    </submittedName>
</protein>
<dbReference type="PANTHER" id="PTHR43331">
    <property type="entry name" value="HOMOSERINE DEHYDROGENASE"/>
    <property type="match status" value="1"/>
</dbReference>
<dbReference type="PANTHER" id="PTHR43331:SF1">
    <property type="entry name" value="HOMOSERINE DEHYDROGENASE"/>
    <property type="match status" value="1"/>
</dbReference>
<dbReference type="InterPro" id="IPR001342">
    <property type="entry name" value="HDH_cat"/>
</dbReference>
<dbReference type="RefSeq" id="WP_256584659.1">
    <property type="nucleotide sequence ID" value="NZ_UATM01000005.1"/>
</dbReference>
<evidence type="ECO:0000313" key="4">
    <source>
        <dbReference type="Proteomes" id="UP000250070"/>
    </source>
</evidence>
<dbReference type="Pfam" id="PF00742">
    <property type="entry name" value="Homoserine_dh"/>
    <property type="match status" value="1"/>
</dbReference>
<dbReference type="AlphaFoldDB" id="A0A2X1WM11"/>
<dbReference type="EC" id="1.1.1.3" evidence="3"/>
<proteinExistence type="predicted"/>
<reference evidence="3 4" key="1">
    <citation type="submission" date="2018-06" db="EMBL/GenBank/DDBJ databases">
        <authorList>
            <consortium name="Pathogen Informatics"/>
            <person name="Doyle S."/>
        </authorList>
    </citation>
    <scope>NUCLEOTIDE SEQUENCE [LARGE SCALE GENOMIC DNA]</scope>
    <source>
        <strain evidence="3 4">NCTC13076</strain>
    </source>
</reference>
<feature type="domain" description="Homoserine dehydrogenase catalytic" evidence="2">
    <location>
        <begin position="2"/>
        <end position="48"/>
    </location>
</feature>
<dbReference type="Proteomes" id="UP000250070">
    <property type="component" value="Unassembled WGS sequence"/>
</dbReference>
<sequence length="52" mass="5592">MNKIQGILNGTSNYILSKMEVEGSSYDEVLKEAQELGYAEADPTADVGALMP</sequence>
<evidence type="ECO:0000256" key="1">
    <source>
        <dbReference type="ARBA" id="ARBA00023002"/>
    </source>
</evidence>
<accession>A0A2X1WM11</accession>
<keyword evidence="1 3" id="KW-0560">Oxidoreductase</keyword>
<dbReference type="SUPFAM" id="SSF55347">
    <property type="entry name" value="Glyceraldehyde-3-phosphate dehydrogenase-like, C-terminal domain"/>
    <property type="match status" value="1"/>
</dbReference>
<evidence type="ECO:0000313" key="3">
    <source>
        <dbReference type="EMBL" id="SPY31897.1"/>
    </source>
</evidence>
<evidence type="ECO:0000259" key="2">
    <source>
        <dbReference type="Pfam" id="PF00742"/>
    </source>
</evidence>
<dbReference type="EMBL" id="UATM01000005">
    <property type="protein sequence ID" value="SPY31897.1"/>
    <property type="molecule type" value="Genomic_DNA"/>
</dbReference>